<reference evidence="1" key="2">
    <citation type="submission" date="2018-03" db="EMBL/GenBank/DDBJ databases">
        <title>The Triticum urartu genome reveals the dynamic nature of wheat genome evolution.</title>
        <authorList>
            <person name="Ling H."/>
            <person name="Ma B."/>
            <person name="Shi X."/>
            <person name="Liu H."/>
            <person name="Dong L."/>
            <person name="Sun H."/>
            <person name="Cao Y."/>
            <person name="Gao Q."/>
            <person name="Zheng S."/>
            <person name="Li Y."/>
            <person name="Yu Y."/>
            <person name="Du H."/>
            <person name="Qi M."/>
            <person name="Li Y."/>
            <person name="Yu H."/>
            <person name="Cui Y."/>
            <person name="Wang N."/>
            <person name="Chen C."/>
            <person name="Wu H."/>
            <person name="Zhao Y."/>
            <person name="Zhang J."/>
            <person name="Li Y."/>
            <person name="Zhou W."/>
            <person name="Zhang B."/>
            <person name="Hu W."/>
            <person name="Eijk M."/>
            <person name="Tang J."/>
            <person name="Witsenboer H."/>
            <person name="Zhao S."/>
            <person name="Li Z."/>
            <person name="Zhang A."/>
            <person name="Wang D."/>
            <person name="Liang C."/>
        </authorList>
    </citation>
    <scope>NUCLEOTIDE SEQUENCE [LARGE SCALE GENOMIC DNA]</scope>
    <source>
        <strain evidence="1">cv. G1812</strain>
    </source>
</reference>
<dbReference type="Gramene" id="TuG1812G0400002626.01.T01">
    <property type="protein sequence ID" value="TuG1812G0400002626.01.T01"/>
    <property type="gene ID" value="TuG1812G0400002626.01"/>
</dbReference>
<dbReference type="EnsemblPlants" id="TuG1812G0400002626.01.T01">
    <property type="protein sequence ID" value="TuG1812G0400002626.01.T01"/>
    <property type="gene ID" value="TuG1812G0400002626.01"/>
</dbReference>
<name>A0A8R7Q752_TRIUA</name>
<dbReference type="EnsemblPlants" id="TuG1812G0400002628.01.T01">
    <property type="protein sequence ID" value="TuG1812G0400002628.01.T01"/>
    <property type="gene ID" value="TuG1812G0400002628.01"/>
</dbReference>
<dbReference type="Gramene" id="TuG1812G0400002628.01.T01">
    <property type="protein sequence ID" value="TuG1812G0400002628.01.T01"/>
    <property type="gene ID" value="TuG1812G0400002628.01"/>
</dbReference>
<sequence length="121" mass="13683">MLDGTPVAVDGLHTHHIGRPTPVYGTRHMGACPCGARPLQAHAETKDQSFHGWTYYSRVTSREWKKGGRKGRWLFLRPAKLPRSRAMGILLHQCACCLHGKVCSSHQQTTTFVFMKHSIFR</sequence>
<dbReference type="AlphaFoldDB" id="A0A8R7Q752"/>
<evidence type="ECO:0000313" key="2">
    <source>
        <dbReference type="Proteomes" id="UP000015106"/>
    </source>
</evidence>
<evidence type="ECO:0000313" key="1">
    <source>
        <dbReference type="EnsemblPlants" id="TuG1812G0400002628.01.T01"/>
    </source>
</evidence>
<proteinExistence type="predicted"/>
<accession>A0A8R7Q752</accession>
<reference evidence="2" key="1">
    <citation type="journal article" date="2013" name="Nature">
        <title>Draft genome of the wheat A-genome progenitor Triticum urartu.</title>
        <authorList>
            <person name="Ling H.Q."/>
            <person name="Zhao S."/>
            <person name="Liu D."/>
            <person name="Wang J."/>
            <person name="Sun H."/>
            <person name="Zhang C."/>
            <person name="Fan H."/>
            <person name="Li D."/>
            <person name="Dong L."/>
            <person name="Tao Y."/>
            <person name="Gao C."/>
            <person name="Wu H."/>
            <person name="Li Y."/>
            <person name="Cui Y."/>
            <person name="Guo X."/>
            <person name="Zheng S."/>
            <person name="Wang B."/>
            <person name="Yu K."/>
            <person name="Liang Q."/>
            <person name="Yang W."/>
            <person name="Lou X."/>
            <person name="Chen J."/>
            <person name="Feng M."/>
            <person name="Jian J."/>
            <person name="Zhang X."/>
            <person name="Luo G."/>
            <person name="Jiang Y."/>
            <person name="Liu J."/>
            <person name="Wang Z."/>
            <person name="Sha Y."/>
            <person name="Zhang B."/>
            <person name="Wu H."/>
            <person name="Tang D."/>
            <person name="Shen Q."/>
            <person name="Xue P."/>
            <person name="Zou S."/>
            <person name="Wang X."/>
            <person name="Liu X."/>
            <person name="Wang F."/>
            <person name="Yang Y."/>
            <person name="An X."/>
            <person name="Dong Z."/>
            <person name="Zhang K."/>
            <person name="Zhang X."/>
            <person name="Luo M.C."/>
            <person name="Dvorak J."/>
            <person name="Tong Y."/>
            <person name="Wang J."/>
            <person name="Yang H."/>
            <person name="Li Z."/>
            <person name="Wang D."/>
            <person name="Zhang A."/>
            <person name="Wang J."/>
        </authorList>
    </citation>
    <scope>NUCLEOTIDE SEQUENCE</scope>
    <source>
        <strain evidence="2">cv. G1812</strain>
    </source>
</reference>
<reference evidence="1" key="3">
    <citation type="submission" date="2022-06" db="UniProtKB">
        <authorList>
            <consortium name="EnsemblPlants"/>
        </authorList>
    </citation>
    <scope>IDENTIFICATION</scope>
</reference>
<keyword evidence="2" id="KW-1185">Reference proteome</keyword>
<organism evidence="1 2">
    <name type="scientific">Triticum urartu</name>
    <name type="common">Red wild einkorn</name>
    <name type="synonym">Crithodium urartu</name>
    <dbReference type="NCBI Taxonomy" id="4572"/>
    <lineage>
        <taxon>Eukaryota</taxon>
        <taxon>Viridiplantae</taxon>
        <taxon>Streptophyta</taxon>
        <taxon>Embryophyta</taxon>
        <taxon>Tracheophyta</taxon>
        <taxon>Spermatophyta</taxon>
        <taxon>Magnoliopsida</taxon>
        <taxon>Liliopsida</taxon>
        <taxon>Poales</taxon>
        <taxon>Poaceae</taxon>
        <taxon>BOP clade</taxon>
        <taxon>Pooideae</taxon>
        <taxon>Triticodae</taxon>
        <taxon>Triticeae</taxon>
        <taxon>Triticinae</taxon>
        <taxon>Triticum</taxon>
    </lineage>
</organism>
<dbReference type="Proteomes" id="UP000015106">
    <property type="component" value="Chromosome 4"/>
</dbReference>
<protein>
    <submittedName>
        <fullName evidence="1">Uncharacterized protein</fullName>
    </submittedName>
</protein>